<dbReference type="Pfam" id="PF13966">
    <property type="entry name" value="zf-RVT"/>
    <property type="match status" value="1"/>
</dbReference>
<sequence>MDEAIDAAERKVVNFEKSEINFSKGVPITTAQELADRLEVRKVEKHGIYPGRIEAPQDELSVKDLMLPNGTEWDEGRIMSIFNEEDAQQILKIPLRYTGGQDVLTWVLNPNGRYSVKSGYKLARQIANADSASSSRNVPWVWQWIWNLKVPPKIQIFIWKAMHGIIPTKANLLRRACDIYPLCGRCHNTEETMEHALRDCPWSQFYWKASPLRISDHILKKSHATISDMIMEISKVKNEEYAALFAVLLWALWYSRNLLQFQGKTINHQDCYNIRMKCLHDYQQVQGSSNTPSKLNSPKKWKRPQKDFLKINTDASVRSGIGTGLGVVIRDHEGKIVRTLVRKLPHIFEIDVKDLSKTWKSQSPKRGIQTDAFVGKRTPCNRHEDLSYPGSLMEDIKVIDRDFASIAFNHIPRTANELAHKLASFAFDVSCNGFFSGIIPPDFPHGVTSEICNPI</sequence>
<dbReference type="Pfam" id="PF13456">
    <property type="entry name" value="RVT_3"/>
    <property type="match status" value="1"/>
</dbReference>
<dbReference type="Proteomes" id="UP001318860">
    <property type="component" value="Unassembled WGS sequence"/>
</dbReference>
<evidence type="ECO:0008006" key="5">
    <source>
        <dbReference type="Google" id="ProtNLM"/>
    </source>
</evidence>
<dbReference type="InterPro" id="IPR026960">
    <property type="entry name" value="RVT-Znf"/>
</dbReference>
<comment type="caution">
    <text evidence="3">The sequence shown here is derived from an EMBL/GenBank/DDBJ whole genome shotgun (WGS) entry which is preliminary data.</text>
</comment>
<dbReference type="PANTHER" id="PTHR47074:SF48">
    <property type="entry name" value="POLYNUCLEOTIDYL TRANSFERASE, RIBONUCLEASE H-LIKE SUPERFAMILY PROTEIN"/>
    <property type="match status" value="1"/>
</dbReference>
<feature type="domain" description="RNase H type-1" evidence="1">
    <location>
        <begin position="312"/>
        <end position="426"/>
    </location>
</feature>
<dbReference type="InterPro" id="IPR002156">
    <property type="entry name" value="RNaseH_domain"/>
</dbReference>
<evidence type="ECO:0000259" key="1">
    <source>
        <dbReference type="Pfam" id="PF13456"/>
    </source>
</evidence>
<evidence type="ECO:0000259" key="2">
    <source>
        <dbReference type="Pfam" id="PF13966"/>
    </source>
</evidence>
<dbReference type="PANTHER" id="PTHR47074">
    <property type="entry name" value="BNAC02G40300D PROTEIN"/>
    <property type="match status" value="1"/>
</dbReference>
<name>A0ABR0XMR2_REHGL</name>
<proteinExistence type="predicted"/>
<accession>A0ABR0XMR2</accession>
<reference evidence="3 4" key="1">
    <citation type="journal article" date="2021" name="Comput. Struct. Biotechnol. J.">
        <title>De novo genome assembly of the potent medicinal plant Rehmannia glutinosa using nanopore technology.</title>
        <authorList>
            <person name="Ma L."/>
            <person name="Dong C."/>
            <person name="Song C."/>
            <person name="Wang X."/>
            <person name="Zheng X."/>
            <person name="Niu Y."/>
            <person name="Chen S."/>
            <person name="Feng W."/>
        </authorList>
    </citation>
    <scope>NUCLEOTIDE SEQUENCE [LARGE SCALE GENOMIC DNA]</scope>
    <source>
        <strain evidence="3">DH-2019</strain>
    </source>
</reference>
<keyword evidence="4" id="KW-1185">Reference proteome</keyword>
<protein>
    <recommendedName>
        <fullName evidence="5">Reverse transcriptase zinc-binding domain-containing protein</fullName>
    </recommendedName>
</protein>
<dbReference type="InterPro" id="IPR052929">
    <property type="entry name" value="RNase_H-like_EbsB-rel"/>
</dbReference>
<organism evidence="3 4">
    <name type="scientific">Rehmannia glutinosa</name>
    <name type="common">Chinese foxglove</name>
    <dbReference type="NCBI Taxonomy" id="99300"/>
    <lineage>
        <taxon>Eukaryota</taxon>
        <taxon>Viridiplantae</taxon>
        <taxon>Streptophyta</taxon>
        <taxon>Embryophyta</taxon>
        <taxon>Tracheophyta</taxon>
        <taxon>Spermatophyta</taxon>
        <taxon>Magnoliopsida</taxon>
        <taxon>eudicotyledons</taxon>
        <taxon>Gunneridae</taxon>
        <taxon>Pentapetalae</taxon>
        <taxon>asterids</taxon>
        <taxon>lamiids</taxon>
        <taxon>Lamiales</taxon>
        <taxon>Orobanchaceae</taxon>
        <taxon>Rehmannieae</taxon>
        <taxon>Rehmannia</taxon>
    </lineage>
</organism>
<feature type="domain" description="Reverse transcriptase zinc-binding" evidence="2">
    <location>
        <begin position="114"/>
        <end position="207"/>
    </location>
</feature>
<evidence type="ECO:0000313" key="4">
    <source>
        <dbReference type="Proteomes" id="UP001318860"/>
    </source>
</evidence>
<evidence type="ECO:0000313" key="3">
    <source>
        <dbReference type="EMBL" id="KAK6160450.1"/>
    </source>
</evidence>
<dbReference type="EMBL" id="JABTTQ020000003">
    <property type="protein sequence ID" value="KAK6160450.1"/>
    <property type="molecule type" value="Genomic_DNA"/>
</dbReference>
<gene>
    <name evidence="3" type="ORF">DH2020_003831</name>
</gene>